<feature type="transmembrane region" description="Helical" evidence="1">
    <location>
        <begin position="50"/>
        <end position="71"/>
    </location>
</feature>
<evidence type="ECO:0000313" key="2">
    <source>
        <dbReference type="EMBL" id="MRX69591.1"/>
    </source>
</evidence>
<evidence type="ECO:0000313" key="3">
    <source>
        <dbReference type="EMBL" id="SMO54467.1"/>
    </source>
</evidence>
<proteinExistence type="predicted"/>
<name>A0A521C4Q2_9FLAO</name>
<dbReference type="EMBL" id="FXTA01000002">
    <property type="protein sequence ID" value="SMO54467.1"/>
    <property type="molecule type" value="Genomic_DNA"/>
</dbReference>
<gene>
    <name evidence="2" type="ORF">GJU42_16585</name>
    <name evidence="3" type="ORF">SAMN06265349_102194</name>
</gene>
<sequence>MNAKTILICILIFISRVVDLYTTLLAAQFSMKNFHNEEQNLIVKITSMSMKTFFIMEIILAGLVIGCYLLYLKNRNLFAIKAFNLKQYINMYFFNKTTTEIKDWLTYVNLKKTLVLFGSCVPIYIVTTSILFSLNNYWVSLYKENNQTAIKYYLSLNKYYFFDFIIFVFPIILIMLLLIHKLYNEFENNNISKMVY</sequence>
<keyword evidence="1" id="KW-0472">Membrane</keyword>
<evidence type="ECO:0000313" key="4">
    <source>
        <dbReference type="Proteomes" id="UP000317289"/>
    </source>
</evidence>
<feature type="transmembrane region" description="Helical" evidence="1">
    <location>
        <begin position="159"/>
        <end position="179"/>
    </location>
</feature>
<organism evidence="3 4">
    <name type="scientific">Flavobacterium resistens</name>
    <dbReference type="NCBI Taxonomy" id="443612"/>
    <lineage>
        <taxon>Bacteria</taxon>
        <taxon>Pseudomonadati</taxon>
        <taxon>Bacteroidota</taxon>
        <taxon>Flavobacteriia</taxon>
        <taxon>Flavobacteriales</taxon>
        <taxon>Flavobacteriaceae</taxon>
        <taxon>Flavobacterium</taxon>
    </lineage>
</organism>
<keyword evidence="1" id="KW-0812">Transmembrane</keyword>
<keyword evidence="5" id="KW-1185">Reference proteome</keyword>
<feature type="transmembrane region" description="Helical" evidence="1">
    <location>
        <begin position="114"/>
        <end position="139"/>
    </location>
</feature>
<accession>A0A521C4Q2</accession>
<evidence type="ECO:0000313" key="5">
    <source>
        <dbReference type="Proteomes" id="UP000468990"/>
    </source>
</evidence>
<reference evidence="2 5" key="2">
    <citation type="submission" date="2019-11" db="EMBL/GenBank/DDBJ databases">
        <title>Flavobacterium resistens genome.</title>
        <authorList>
            <person name="Wilson V.M."/>
            <person name="Newman J.D."/>
        </authorList>
    </citation>
    <scope>NUCLEOTIDE SEQUENCE [LARGE SCALE GENOMIC DNA]</scope>
    <source>
        <strain evidence="2 5">DSM 19382</strain>
    </source>
</reference>
<reference evidence="3 4" key="1">
    <citation type="submission" date="2017-05" db="EMBL/GenBank/DDBJ databases">
        <authorList>
            <person name="Varghese N."/>
            <person name="Submissions S."/>
        </authorList>
    </citation>
    <scope>NUCLEOTIDE SEQUENCE [LARGE SCALE GENOMIC DNA]</scope>
    <source>
        <strain evidence="3 4">DSM 19382</strain>
    </source>
</reference>
<dbReference type="EMBL" id="WKKG01000009">
    <property type="protein sequence ID" value="MRX69591.1"/>
    <property type="molecule type" value="Genomic_DNA"/>
</dbReference>
<evidence type="ECO:0000256" key="1">
    <source>
        <dbReference type="SAM" id="Phobius"/>
    </source>
</evidence>
<protein>
    <submittedName>
        <fullName evidence="3">Uncharacterized protein</fullName>
    </submittedName>
</protein>
<dbReference type="Proteomes" id="UP000468990">
    <property type="component" value="Unassembled WGS sequence"/>
</dbReference>
<dbReference type="AlphaFoldDB" id="A0A521C4Q2"/>
<dbReference type="Proteomes" id="UP000317289">
    <property type="component" value="Unassembled WGS sequence"/>
</dbReference>
<keyword evidence="1" id="KW-1133">Transmembrane helix</keyword>
<dbReference type="RefSeq" id="WP_142449995.1">
    <property type="nucleotide sequence ID" value="NZ_FXTA01000002.1"/>
</dbReference>